<dbReference type="SUPFAM" id="SSF48452">
    <property type="entry name" value="TPR-like"/>
    <property type="match status" value="1"/>
</dbReference>
<dbReference type="Gene3D" id="1.20.58.320">
    <property type="entry name" value="TPR-like"/>
    <property type="match status" value="1"/>
</dbReference>
<proteinExistence type="predicted"/>
<evidence type="ECO:0000313" key="1">
    <source>
        <dbReference type="EMBL" id="KAL2039376.1"/>
    </source>
</evidence>
<dbReference type="Gene3D" id="1.25.40.10">
    <property type="entry name" value="Tetratricopeptide repeat domain"/>
    <property type="match status" value="1"/>
</dbReference>
<name>A0ABR4A349_9LECA</name>
<accession>A0ABR4A349</accession>
<dbReference type="InterPro" id="IPR011990">
    <property type="entry name" value="TPR-like_helical_dom_sf"/>
</dbReference>
<sequence>MKAPALLKALSSVPFTFRLPTLPAKHTGYFQARPVSSTMDPSVDRIISFWFDTHDQRKRWFEQSDELDKQIKTEFGDLVSQARTPALDSWTQNPKGTLAILVLLDQFSRNIFRGSANSFGGDAKALNIAMKGIAKGLDRQVEPIQQSLFYLPLMRNESLLGQIAAVSLYENYAQRCEPGSPAKALATDSIGFAKQHRDVIAMFGRFPRRNEAMGRQSTAEELEYLRENPHGF</sequence>
<comment type="caution">
    <text evidence="1">The sequence shown here is derived from an EMBL/GenBank/DDBJ whole genome shotgun (WGS) entry which is preliminary data.</text>
</comment>
<reference evidence="1 2" key="1">
    <citation type="submission" date="2024-09" db="EMBL/GenBank/DDBJ databases">
        <title>Rethinking Asexuality: The Enigmatic Case of Functional Sexual Genes in Lepraria (Stereocaulaceae).</title>
        <authorList>
            <person name="Doellman M."/>
            <person name="Sun Y."/>
            <person name="Barcenas-Pena A."/>
            <person name="Lumbsch H.T."/>
            <person name="Grewe F."/>
        </authorList>
    </citation>
    <scope>NUCLEOTIDE SEQUENCE [LARGE SCALE GENOMIC DNA]</scope>
    <source>
        <strain evidence="1 2">Mercado 3170</strain>
    </source>
</reference>
<dbReference type="Proteomes" id="UP001590950">
    <property type="component" value="Unassembled WGS sequence"/>
</dbReference>
<keyword evidence="2" id="KW-1185">Reference proteome</keyword>
<evidence type="ECO:0000313" key="2">
    <source>
        <dbReference type="Proteomes" id="UP001590950"/>
    </source>
</evidence>
<dbReference type="InterPro" id="IPR010323">
    <property type="entry name" value="DUF924"/>
</dbReference>
<evidence type="ECO:0008006" key="3">
    <source>
        <dbReference type="Google" id="ProtNLM"/>
    </source>
</evidence>
<gene>
    <name evidence="1" type="ORF">N7G274_008044</name>
</gene>
<dbReference type="Pfam" id="PF06041">
    <property type="entry name" value="DUF924"/>
    <property type="match status" value="1"/>
</dbReference>
<dbReference type="EMBL" id="JBEFKJ010000026">
    <property type="protein sequence ID" value="KAL2039376.1"/>
    <property type="molecule type" value="Genomic_DNA"/>
</dbReference>
<protein>
    <recommendedName>
        <fullName evidence="3">DUF924 domain-containing protein</fullName>
    </recommendedName>
</protein>
<organism evidence="1 2">
    <name type="scientific">Stereocaulon virgatum</name>
    <dbReference type="NCBI Taxonomy" id="373712"/>
    <lineage>
        <taxon>Eukaryota</taxon>
        <taxon>Fungi</taxon>
        <taxon>Dikarya</taxon>
        <taxon>Ascomycota</taxon>
        <taxon>Pezizomycotina</taxon>
        <taxon>Lecanoromycetes</taxon>
        <taxon>OSLEUM clade</taxon>
        <taxon>Lecanoromycetidae</taxon>
        <taxon>Lecanorales</taxon>
        <taxon>Lecanorineae</taxon>
        <taxon>Stereocaulaceae</taxon>
        <taxon>Stereocaulon</taxon>
    </lineage>
</organism>